<organism evidence="2 3">
    <name type="scientific">Rhodocytophaga aerolata</name>
    <dbReference type="NCBI Taxonomy" id="455078"/>
    <lineage>
        <taxon>Bacteria</taxon>
        <taxon>Pseudomonadati</taxon>
        <taxon>Bacteroidota</taxon>
        <taxon>Cytophagia</taxon>
        <taxon>Cytophagales</taxon>
        <taxon>Rhodocytophagaceae</taxon>
        <taxon>Rhodocytophaga</taxon>
    </lineage>
</organism>
<comment type="caution">
    <text evidence="2">The sequence shown here is derived from an EMBL/GenBank/DDBJ whole genome shotgun (WGS) entry which is preliminary data.</text>
</comment>
<proteinExistence type="predicted"/>
<reference evidence="2" key="1">
    <citation type="submission" date="2023-07" db="EMBL/GenBank/DDBJ databases">
        <title>The genome sequence of Rhodocytophaga aerolata KACC 12507.</title>
        <authorList>
            <person name="Zhang X."/>
        </authorList>
    </citation>
    <scope>NUCLEOTIDE SEQUENCE</scope>
    <source>
        <strain evidence="2">KACC 12507</strain>
    </source>
</reference>
<sequence length="156" mass="17106">MKTILLIAFSMVGLVFQAVSQHTTAQQIRGSESILPLPSEPPPKLLVDPPLPGPLAQGKVIIPYQTENLRIVPVFGETALDVSPRIGHLHITVDNTPWHWAHASNDQPLIIVGLLPGPHHVLVEMADASHQVIESKVISFTIPDSKQMEISQHDQH</sequence>
<evidence type="ECO:0000313" key="3">
    <source>
        <dbReference type="Proteomes" id="UP001168528"/>
    </source>
</evidence>
<dbReference type="RefSeq" id="WP_302040938.1">
    <property type="nucleotide sequence ID" value="NZ_JAUKPO010000026.1"/>
</dbReference>
<name>A0ABT8RDM1_9BACT</name>
<feature type="signal peptide" evidence="1">
    <location>
        <begin position="1"/>
        <end position="20"/>
    </location>
</feature>
<gene>
    <name evidence="2" type="ORF">Q0590_27890</name>
</gene>
<dbReference type="Pfam" id="PF19625">
    <property type="entry name" value="DUF6130"/>
    <property type="match status" value="1"/>
</dbReference>
<dbReference type="InterPro" id="IPR046133">
    <property type="entry name" value="DUF6130"/>
</dbReference>
<evidence type="ECO:0000256" key="1">
    <source>
        <dbReference type="SAM" id="SignalP"/>
    </source>
</evidence>
<keyword evidence="3" id="KW-1185">Reference proteome</keyword>
<keyword evidence="1" id="KW-0732">Signal</keyword>
<dbReference type="EMBL" id="JAUKPO010000026">
    <property type="protein sequence ID" value="MDO1450135.1"/>
    <property type="molecule type" value="Genomic_DNA"/>
</dbReference>
<evidence type="ECO:0000313" key="2">
    <source>
        <dbReference type="EMBL" id="MDO1450135.1"/>
    </source>
</evidence>
<accession>A0ABT8RDM1</accession>
<feature type="chain" id="PRO_5046280275" evidence="1">
    <location>
        <begin position="21"/>
        <end position="156"/>
    </location>
</feature>
<dbReference type="Proteomes" id="UP001168528">
    <property type="component" value="Unassembled WGS sequence"/>
</dbReference>
<protein>
    <submittedName>
        <fullName evidence="2">DUF6130 family protein</fullName>
    </submittedName>
</protein>